<name>A0A9N8ZJK0_9GLOM</name>
<dbReference type="Proteomes" id="UP000789405">
    <property type="component" value="Unassembled WGS sequence"/>
</dbReference>
<dbReference type="AlphaFoldDB" id="A0A9N8ZJK0"/>
<proteinExistence type="predicted"/>
<sequence>MIPITHKKALTSSMVSSTSGKSAPKRKAEVDKRDTNPNKKIINKKEPQAEVSEDTGYNYKKEKKIIHITISSTTNKKKLLKFYDQSTKRIIGCQYTMLGTSVGRSEIVDRIECITLDTGRDGY</sequence>
<organism evidence="2 3">
    <name type="scientific">Dentiscutata erythropus</name>
    <dbReference type="NCBI Taxonomy" id="1348616"/>
    <lineage>
        <taxon>Eukaryota</taxon>
        <taxon>Fungi</taxon>
        <taxon>Fungi incertae sedis</taxon>
        <taxon>Mucoromycota</taxon>
        <taxon>Glomeromycotina</taxon>
        <taxon>Glomeromycetes</taxon>
        <taxon>Diversisporales</taxon>
        <taxon>Gigasporaceae</taxon>
        <taxon>Dentiscutata</taxon>
    </lineage>
</organism>
<gene>
    <name evidence="2" type="ORF">DERYTH_LOCUS2755</name>
</gene>
<dbReference type="EMBL" id="CAJVPY010000907">
    <property type="protein sequence ID" value="CAG8498091.1"/>
    <property type="molecule type" value="Genomic_DNA"/>
</dbReference>
<keyword evidence="3" id="KW-1185">Reference proteome</keyword>
<comment type="caution">
    <text evidence="2">The sequence shown here is derived from an EMBL/GenBank/DDBJ whole genome shotgun (WGS) entry which is preliminary data.</text>
</comment>
<feature type="compositionally biased region" description="Low complexity" evidence="1">
    <location>
        <begin position="12"/>
        <end position="22"/>
    </location>
</feature>
<evidence type="ECO:0000313" key="2">
    <source>
        <dbReference type="EMBL" id="CAG8498091.1"/>
    </source>
</evidence>
<protein>
    <submittedName>
        <fullName evidence="2">2062_t:CDS:1</fullName>
    </submittedName>
</protein>
<feature type="region of interest" description="Disordered" evidence="1">
    <location>
        <begin position="1"/>
        <end position="42"/>
    </location>
</feature>
<feature type="compositionally biased region" description="Basic and acidic residues" evidence="1">
    <location>
        <begin position="26"/>
        <end position="42"/>
    </location>
</feature>
<evidence type="ECO:0000256" key="1">
    <source>
        <dbReference type="SAM" id="MobiDB-lite"/>
    </source>
</evidence>
<reference evidence="2" key="1">
    <citation type="submission" date="2021-06" db="EMBL/GenBank/DDBJ databases">
        <authorList>
            <person name="Kallberg Y."/>
            <person name="Tangrot J."/>
            <person name="Rosling A."/>
        </authorList>
    </citation>
    <scope>NUCLEOTIDE SEQUENCE</scope>
    <source>
        <strain evidence="2">MA453B</strain>
    </source>
</reference>
<accession>A0A9N8ZJK0</accession>
<evidence type="ECO:0000313" key="3">
    <source>
        <dbReference type="Proteomes" id="UP000789405"/>
    </source>
</evidence>